<dbReference type="Gene3D" id="1.10.8.430">
    <property type="entry name" value="Helical domain of apoptotic protease-activating factors"/>
    <property type="match status" value="1"/>
</dbReference>
<proteinExistence type="predicted"/>
<feature type="compositionally biased region" description="Polar residues" evidence="2">
    <location>
        <begin position="97"/>
        <end position="119"/>
    </location>
</feature>
<reference evidence="4 5" key="1">
    <citation type="submission" date="2024-01" db="EMBL/GenBank/DDBJ databases">
        <authorList>
            <person name="Waweru B."/>
        </authorList>
    </citation>
    <scope>NUCLEOTIDE SEQUENCE [LARGE SCALE GENOMIC DNA]</scope>
</reference>
<sequence length="399" mass="44760">MDDEVESYLMQQFSDGLRSPKVSLKKDLQEVEKLIQQKLGNSSASEKPSLREKLYRLNNILAECQTASFLSREGLVTLWRIRNHLKEIKGELKPKESNTTASNGHVSPPQNGQQNSSNVRDTDRQSHQSVSPVVVHGFNDEIMSLEKLLVCERINENFNAVGITGMAGIGKTTLSQELIKREEMKKHFVPRILVSMPKRSDGNKDVKTALLERMLYSLGVEENIIESISNRGLSSLICALHVQLMGKKYMIALDDAQEADKWYENLNSPLPSKVEWEQSLAYGLPKGYGGTVIVTSRNEDLAKKMVGEENVHRLLPLSDKEKCWSIFEDSVKQDGTQFNPQNMELEDLKREVIQKCAGLPLAARMIGEIVKETMKEAPVPNGHNVTVQPQSSTESNSNV</sequence>
<keyword evidence="5" id="KW-1185">Reference proteome</keyword>
<dbReference type="Gene3D" id="3.40.50.300">
    <property type="entry name" value="P-loop containing nucleotide triphosphate hydrolases"/>
    <property type="match status" value="1"/>
</dbReference>
<gene>
    <name evidence="4" type="ORF">DCAF_LOCUS23490</name>
</gene>
<feature type="domain" description="NB-ARC" evidence="3">
    <location>
        <begin position="155"/>
        <end position="333"/>
    </location>
</feature>
<evidence type="ECO:0000256" key="2">
    <source>
        <dbReference type="SAM" id="MobiDB-lite"/>
    </source>
</evidence>
<dbReference type="PANTHER" id="PTHR36766:SF41">
    <property type="entry name" value="AAA+ ATPASE DOMAIN-CONTAINING PROTEIN"/>
    <property type="match status" value="1"/>
</dbReference>
<name>A0AAV1SK33_9ROSI</name>
<dbReference type="SUPFAM" id="SSF52540">
    <property type="entry name" value="P-loop containing nucleoside triphosphate hydrolases"/>
    <property type="match status" value="1"/>
</dbReference>
<dbReference type="PRINTS" id="PR00364">
    <property type="entry name" value="DISEASERSIST"/>
</dbReference>
<accession>A0AAV1SK33</accession>
<dbReference type="AlphaFoldDB" id="A0AAV1SK33"/>
<dbReference type="Pfam" id="PF00931">
    <property type="entry name" value="NB-ARC"/>
    <property type="match status" value="1"/>
</dbReference>
<evidence type="ECO:0000259" key="3">
    <source>
        <dbReference type="Pfam" id="PF00931"/>
    </source>
</evidence>
<feature type="region of interest" description="Disordered" evidence="2">
    <location>
        <begin position="377"/>
        <end position="399"/>
    </location>
</feature>
<evidence type="ECO:0000313" key="5">
    <source>
        <dbReference type="Proteomes" id="UP001314170"/>
    </source>
</evidence>
<organism evidence="4 5">
    <name type="scientific">Dovyalis caffra</name>
    <dbReference type="NCBI Taxonomy" id="77055"/>
    <lineage>
        <taxon>Eukaryota</taxon>
        <taxon>Viridiplantae</taxon>
        <taxon>Streptophyta</taxon>
        <taxon>Embryophyta</taxon>
        <taxon>Tracheophyta</taxon>
        <taxon>Spermatophyta</taxon>
        <taxon>Magnoliopsida</taxon>
        <taxon>eudicotyledons</taxon>
        <taxon>Gunneridae</taxon>
        <taxon>Pentapetalae</taxon>
        <taxon>rosids</taxon>
        <taxon>fabids</taxon>
        <taxon>Malpighiales</taxon>
        <taxon>Salicaceae</taxon>
        <taxon>Flacourtieae</taxon>
        <taxon>Dovyalis</taxon>
    </lineage>
</organism>
<dbReference type="GO" id="GO:0043531">
    <property type="term" value="F:ADP binding"/>
    <property type="evidence" value="ECO:0007669"/>
    <property type="project" value="InterPro"/>
</dbReference>
<feature type="region of interest" description="Disordered" evidence="2">
    <location>
        <begin position="90"/>
        <end position="131"/>
    </location>
</feature>
<protein>
    <recommendedName>
        <fullName evidence="3">NB-ARC domain-containing protein</fullName>
    </recommendedName>
</protein>
<dbReference type="Proteomes" id="UP001314170">
    <property type="component" value="Unassembled WGS sequence"/>
</dbReference>
<keyword evidence="1" id="KW-0611">Plant defense</keyword>
<dbReference type="InterPro" id="IPR042197">
    <property type="entry name" value="Apaf_helical"/>
</dbReference>
<dbReference type="InterPro" id="IPR002182">
    <property type="entry name" value="NB-ARC"/>
</dbReference>
<dbReference type="PANTHER" id="PTHR36766">
    <property type="entry name" value="PLANT BROAD-SPECTRUM MILDEW RESISTANCE PROTEIN RPW8"/>
    <property type="match status" value="1"/>
</dbReference>
<feature type="compositionally biased region" description="Polar residues" evidence="2">
    <location>
        <begin position="383"/>
        <end position="399"/>
    </location>
</feature>
<dbReference type="EMBL" id="CAWUPB010001184">
    <property type="protein sequence ID" value="CAK7350746.1"/>
    <property type="molecule type" value="Genomic_DNA"/>
</dbReference>
<evidence type="ECO:0000256" key="1">
    <source>
        <dbReference type="ARBA" id="ARBA00022821"/>
    </source>
</evidence>
<comment type="caution">
    <text evidence="4">The sequence shown here is derived from an EMBL/GenBank/DDBJ whole genome shotgun (WGS) entry which is preliminary data.</text>
</comment>
<evidence type="ECO:0000313" key="4">
    <source>
        <dbReference type="EMBL" id="CAK7350746.1"/>
    </source>
</evidence>
<dbReference type="GO" id="GO:0006952">
    <property type="term" value="P:defense response"/>
    <property type="evidence" value="ECO:0007669"/>
    <property type="project" value="UniProtKB-KW"/>
</dbReference>
<dbReference type="InterPro" id="IPR027417">
    <property type="entry name" value="P-loop_NTPase"/>
</dbReference>